<organism evidence="8 9">
    <name type="scientific">Parvicella tangerina</name>
    <dbReference type="NCBI Taxonomy" id="2829795"/>
    <lineage>
        <taxon>Bacteria</taxon>
        <taxon>Pseudomonadati</taxon>
        <taxon>Bacteroidota</taxon>
        <taxon>Flavobacteriia</taxon>
        <taxon>Flavobacteriales</taxon>
        <taxon>Parvicellaceae</taxon>
        <taxon>Parvicella</taxon>
    </lineage>
</organism>
<dbReference type="SUPFAM" id="SSF46626">
    <property type="entry name" value="Cytochrome c"/>
    <property type="match status" value="1"/>
</dbReference>
<dbReference type="Pfam" id="PF13442">
    <property type="entry name" value="Cytochrome_CBB3"/>
    <property type="match status" value="1"/>
</dbReference>
<evidence type="ECO:0000313" key="8">
    <source>
        <dbReference type="EMBL" id="CAG5078330.1"/>
    </source>
</evidence>
<feature type="coiled-coil region" evidence="5">
    <location>
        <begin position="642"/>
        <end position="669"/>
    </location>
</feature>
<evidence type="ECO:0000256" key="2">
    <source>
        <dbReference type="ARBA" id="ARBA00022723"/>
    </source>
</evidence>
<dbReference type="GO" id="GO:0009055">
    <property type="term" value="F:electron transfer activity"/>
    <property type="evidence" value="ECO:0007669"/>
    <property type="project" value="InterPro"/>
</dbReference>
<dbReference type="Proteomes" id="UP000683507">
    <property type="component" value="Chromosome"/>
</dbReference>
<evidence type="ECO:0000259" key="7">
    <source>
        <dbReference type="PROSITE" id="PS51007"/>
    </source>
</evidence>
<keyword evidence="6" id="KW-0472">Membrane</keyword>
<dbReference type="RefSeq" id="WP_258540872.1">
    <property type="nucleotide sequence ID" value="NZ_OU015584.1"/>
</dbReference>
<keyword evidence="9" id="KW-1185">Reference proteome</keyword>
<evidence type="ECO:0000256" key="5">
    <source>
        <dbReference type="SAM" id="Coils"/>
    </source>
</evidence>
<dbReference type="KEGG" id="ptan:CRYO30217_00643"/>
<feature type="transmembrane region" description="Helical" evidence="6">
    <location>
        <begin position="72"/>
        <end position="93"/>
    </location>
</feature>
<keyword evidence="5" id="KW-0175">Coiled coil</keyword>
<accession>A0A916NA17</accession>
<gene>
    <name evidence="8" type="ORF">CRYO30217_00643</name>
</gene>
<dbReference type="InterPro" id="IPR036909">
    <property type="entry name" value="Cyt_c-like_dom_sf"/>
</dbReference>
<dbReference type="PROSITE" id="PS51007">
    <property type="entry name" value="CYTC"/>
    <property type="match status" value="1"/>
</dbReference>
<dbReference type="Gene3D" id="1.10.760.10">
    <property type="entry name" value="Cytochrome c-like domain"/>
    <property type="match status" value="1"/>
</dbReference>
<keyword evidence="6" id="KW-0812">Transmembrane</keyword>
<evidence type="ECO:0000256" key="1">
    <source>
        <dbReference type="ARBA" id="ARBA00022617"/>
    </source>
</evidence>
<proteinExistence type="predicted"/>
<dbReference type="GO" id="GO:0020037">
    <property type="term" value="F:heme binding"/>
    <property type="evidence" value="ECO:0007669"/>
    <property type="project" value="InterPro"/>
</dbReference>
<reference evidence="8" key="1">
    <citation type="submission" date="2021-04" db="EMBL/GenBank/DDBJ databases">
        <authorList>
            <person name="Rodrigo-Torres L."/>
            <person name="Arahal R. D."/>
            <person name="Lucena T."/>
        </authorList>
    </citation>
    <scope>NUCLEOTIDE SEQUENCE</scope>
    <source>
        <strain evidence="8">AS29M-1</strain>
    </source>
</reference>
<dbReference type="AlphaFoldDB" id="A0A916NA17"/>
<keyword evidence="3 4" id="KW-0408">Iron</keyword>
<evidence type="ECO:0000256" key="4">
    <source>
        <dbReference type="PROSITE-ProRule" id="PRU00433"/>
    </source>
</evidence>
<protein>
    <recommendedName>
        <fullName evidence="7">Cytochrome c domain-containing protein</fullName>
    </recommendedName>
</protein>
<keyword evidence="1 4" id="KW-0349">Heme</keyword>
<dbReference type="InterPro" id="IPR009056">
    <property type="entry name" value="Cyt_c-like_dom"/>
</dbReference>
<dbReference type="GO" id="GO:0046872">
    <property type="term" value="F:metal ion binding"/>
    <property type="evidence" value="ECO:0007669"/>
    <property type="project" value="UniProtKB-KW"/>
</dbReference>
<keyword evidence="2 4" id="KW-0479">Metal-binding</keyword>
<sequence>MRKELELIKIIEKYLFGELKGDDLKRFEANLAKSATLQDEVEKQRLVMEGVKNVSVRSKVKKAKKSFKINKWGWNGLIAIITAGVVAAGIYGYDAFFGDNTTSENIKYELNEEGTTLWSEADEMIAPQFYTVNNDEGTVLQTDAGMIIAIPDGAFLDELGNPVAGYIELEVKEALDGESIMLAGLSTKSGDDLLETGGMFYLNGRKDGKTLKMNPDQPIIVEVPTDEVKLGMELYHGVRKEDGGLDWQDPKPIEQFLIPVDIHSLNLYPPKYEQGLASLGYGSEGKQWKDSVYYSFGGFGASEGYQTIPTVLHPSGHIPNRAPKGWELDTLGYDPFEDETLIADGINEEEAIKLGYYRVDTMWGGALEINPSKVQAFWNDEFQNTLLATKEFEERMPFIHCVAKDKVLDLYVHNLDKKMSTVDSMVVDYLGGIEGSWGEPTVADVASDIEHGKLLFQANCASCHKTVSYSTGPPMAGSKMRWEAFGEGELVYEWIRDNGALRSSGKSKAAESVFNQYNGSAMTSFPTLSNEDIDDIFAYAEWDALNVLKEAKDWKDLNEAYLIVLEETGYEFAPEEDSEVSEESDLSYEGTEELDICLDCDIEQLKAKFAEFALQNKGRVEMSLKAVKMLKKYYEKHAKVYAKAAEKVQKNFQKELTNATNKYNKEKNAKVYEDIVREGQNLTEEIDKNLDETYKQLGIPRPKVQINPKGPKYTIPITNAGWNNIDRKVIEGTIARETINVEYEGKTAEIKYESVNVEVVDRDAYDKVFVYLLPHELSSFQRITKRTEKGAYTENLNEFFQYDLVVVGYKGKAIYLGREQNVQSQSYTMKIVETDKGDLKSVLHHTGKKSYRNSLVDDMLDQQSLMLQEAVVNKMEDIVAFRQEMMDYIFNCNSFATSVMTDSVGVSHAM</sequence>
<dbReference type="EMBL" id="OU015584">
    <property type="protein sequence ID" value="CAG5078330.1"/>
    <property type="molecule type" value="Genomic_DNA"/>
</dbReference>
<name>A0A916NA17_9FLAO</name>
<feature type="domain" description="Cytochrome c" evidence="7">
    <location>
        <begin position="447"/>
        <end position="544"/>
    </location>
</feature>
<evidence type="ECO:0000256" key="3">
    <source>
        <dbReference type="ARBA" id="ARBA00023004"/>
    </source>
</evidence>
<keyword evidence="6" id="KW-1133">Transmembrane helix</keyword>
<evidence type="ECO:0000256" key="6">
    <source>
        <dbReference type="SAM" id="Phobius"/>
    </source>
</evidence>
<evidence type="ECO:0000313" key="9">
    <source>
        <dbReference type="Proteomes" id="UP000683507"/>
    </source>
</evidence>